<dbReference type="GO" id="GO:0016705">
    <property type="term" value="F:oxidoreductase activity, acting on paired donors, with incorporation or reduction of molecular oxygen"/>
    <property type="evidence" value="ECO:0007669"/>
    <property type="project" value="InterPro"/>
</dbReference>
<evidence type="ECO:0000259" key="1">
    <source>
        <dbReference type="Pfam" id="PF00296"/>
    </source>
</evidence>
<proteinExistence type="predicted"/>
<sequence>VISPVPRQNPHPPMWFGVRGKRMLRLAAKYADAWIPTNISPDIYAEGLNHLREKRSKLGINIPLKGALQNFDVFTEAEPCIETINSYADAGCEYYGSIWSYPPEEMVSRIGWFAEKVMPNV</sequence>
<reference evidence="2" key="1">
    <citation type="submission" date="2018-05" db="EMBL/GenBank/DDBJ databases">
        <authorList>
            <person name="Lanie J.A."/>
            <person name="Ng W.-L."/>
            <person name="Kazmierczak K.M."/>
            <person name="Andrzejewski T.M."/>
            <person name="Davidsen T.M."/>
            <person name="Wayne K.J."/>
            <person name="Tettelin H."/>
            <person name="Glass J.I."/>
            <person name="Rusch D."/>
            <person name="Podicherti R."/>
            <person name="Tsui H.-C.T."/>
            <person name="Winkler M.E."/>
        </authorList>
    </citation>
    <scope>NUCLEOTIDE SEQUENCE</scope>
</reference>
<feature type="domain" description="Luciferase-like" evidence="1">
    <location>
        <begin position="3"/>
        <end position="59"/>
    </location>
</feature>
<protein>
    <recommendedName>
        <fullName evidence="1">Luciferase-like domain-containing protein</fullName>
    </recommendedName>
</protein>
<dbReference type="InterPro" id="IPR011251">
    <property type="entry name" value="Luciferase-like_dom"/>
</dbReference>
<dbReference type="InterPro" id="IPR036661">
    <property type="entry name" value="Luciferase-like_sf"/>
</dbReference>
<organism evidence="2">
    <name type="scientific">marine metagenome</name>
    <dbReference type="NCBI Taxonomy" id="408172"/>
    <lineage>
        <taxon>unclassified sequences</taxon>
        <taxon>metagenomes</taxon>
        <taxon>ecological metagenomes</taxon>
    </lineage>
</organism>
<feature type="non-terminal residue" evidence="2">
    <location>
        <position position="1"/>
    </location>
</feature>
<name>A0A382HPW9_9ZZZZ</name>
<gene>
    <name evidence="2" type="ORF">METZ01_LOCUS242202</name>
</gene>
<dbReference type="CDD" id="cd01097">
    <property type="entry name" value="Tetrahydromethanopterin_reductase"/>
    <property type="match status" value="1"/>
</dbReference>
<dbReference type="Pfam" id="PF00296">
    <property type="entry name" value="Bac_luciferase"/>
    <property type="match status" value="1"/>
</dbReference>
<dbReference type="EMBL" id="UINC01062583">
    <property type="protein sequence ID" value="SVB89348.1"/>
    <property type="molecule type" value="Genomic_DNA"/>
</dbReference>
<dbReference type="Gene3D" id="3.20.20.30">
    <property type="entry name" value="Luciferase-like domain"/>
    <property type="match status" value="1"/>
</dbReference>
<dbReference type="AlphaFoldDB" id="A0A382HPW9"/>
<accession>A0A382HPW9</accession>
<dbReference type="SUPFAM" id="SSF51679">
    <property type="entry name" value="Bacterial luciferase-like"/>
    <property type="match status" value="1"/>
</dbReference>
<evidence type="ECO:0000313" key="2">
    <source>
        <dbReference type="EMBL" id="SVB89348.1"/>
    </source>
</evidence>